<gene>
    <name evidence="1" type="ORF">NIES21_41150</name>
</gene>
<sequence length="55" mass="6309">MLLGLYTEENTVYNCSKLQIRFRAVTNNSPKVEEPKCKIEPNGASEEEIMFVRTS</sequence>
<accession>A0A1Z4GL81</accession>
<protein>
    <submittedName>
        <fullName evidence="1">Uncharacterized protein</fullName>
    </submittedName>
</protein>
<name>A0A1Z4GL81_9CYAN</name>
<evidence type="ECO:0000313" key="2">
    <source>
        <dbReference type="Proteomes" id="UP000218287"/>
    </source>
</evidence>
<keyword evidence="2" id="KW-1185">Reference proteome</keyword>
<dbReference type="Proteomes" id="UP000218287">
    <property type="component" value="Chromosome"/>
</dbReference>
<dbReference type="EMBL" id="AP018174">
    <property type="protein sequence ID" value="BAY18271.1"/>
    <property type="molecule type" value="Genomic_DNA"/>
</dbReference>
<reference evidence="1 2" key="1">
    <citation type="submission" date="2017-06" db="EMBL/GenBank/DDBJ databases">
        <title>Genome sequencing of cyanobaciteial culture collection at National Institute for Environmental Studies (NIES).</title>
        <authorList>
            <person name="Hirose Y."/>
            <person name="Shimura Y."/>
            <person name="Fujisawa T."/>
            <person name="Nakamura Y."/>
            <person name="Kawachi M."/>
        </authorList>
    </citation>
    <scope>NUCLEOTIDE SEQUENCE [LARGE SCALE GENOMIC DNA]</scope>
    <source>
        <strain evidence="1 2">NIES-21</strain>
    </source>
</reference>
<evidence type="ECO:0000313" key="1">
    <source>
        <dbReference type="EMBL" id="BAY18271.1"/>
    </source>
</evidence>
<dbReference type="AlphaFoldDB" id="A0A1Z4GL81"/>
<organism evidence="1 2">
    <name type="scientific">Anabaenopsis circularis NIES-21</name>
    <dbReference type="NCBI Taxonomy" id="1085406"/>
    <lineage>
        <taxon>Bacteria</taxon>
        <taxon>Bacillati</taxon>
        <taxon>Cyanobacteriota</taxon>
        <taxon>Cyanophyceae</taxon>
        <taxon>Nostocales</taxon>
        <taxon>Nodulariaceae</taxon>
        <taxon>Anabaenopsis</taxon>
    </lineage>
</organism>
<proteinExistence type="predicted"/>